<evidence type="ECO:0000256" key="1">
    <source>
        <dbReference type="ARBA" id="ARBA00022448"/>
    </source>
</evidence>
<reference evidence="5" key="1">
    <citation type="submission" date="2014-07" db="EMBL/GenBank/DDBJ databases">
        <authorList>
            <person name="Hornung V.Bastian."/>
        </authorList>
    </citation>
    <scope>NUCLEOTIDE SEQUENCE</scope>
    <source>
        <strain evidence="5">PCE-S</strain>
    </source>
</reference>
<dbReference type="Gene3D" id="3.40.50.300">
    <property type="entry name" value="P-loop containing nucleotide triphosphate hydrolases"/>
    <property type="match status" value="1"/>
</dbReference>
<name>A0A098AUZ1_DESHA</name>
<dbReference type="PROSITE" id="PS50893">
    <property type="entry name" value="ABC_TRANSPORTER_2"/>
    <property type="match status" value="1"/>
</dbReference>
<dbReference type="Proteomes" id="UP000054623">
    <property type="component" value="Unassembled WGS sequence"/>
</dbReference>
<dbReference type="InterPro" id="IPR003439">
    <property type="entry name" value="ABC_transporter-like_ATP-bd"/>
</dbReference>
<dbReference type="AlphaFoldDB" id="A0A098AUZ1"/>
<evidence type="ECO:0000313" key="6">
    <source>
        <dbReference type="EMBL" id="KTE91644.1"/>
    </source>
</evidence>
<evidence type="ECO:0000259" key="4">
    <source>
        <dbReference type="PROSITE" id="PS50893"/>
    </source>
</evidence>
<evidence type="ECO:0000256" key="3">
    <source>
        <dbReference type="ARBA" id="ARBA00022840"/>
    </source>
</evidence>
<reference evidence="6 7" key="2">
    <citation type="submission" date="2015-12" db="EMBL/GenBank/DDBJ databases">
        <title>Draft Genome Sequence of Desulfitobacterium hafniense Strain DH, a Sulfate-reducing Bacterium Isolated from Paddy Soils.</title>
        <authorList>
            <person name="Bao P."/>
            <person name="Zhang X."/>
            <person name="Li G."/>
        </authorList>
    </citation>
    <scope>NUCLEOTIDE SEQUENCE [LARGE SCALE GENOMIC DNA]</scope>
    <source>
        <strain evidence="6 7">DH</strain>
    </source>
</reference>
<dbReference type="InterPro" id="IPR027417">
    <property type="entry name" value="P-loop_NTPase"/>
</dbReference>
<dbReference type="PATRIC" id="fig|49338.4.peg.500"/>
<keyword evidence="3 5" id="KW-0067">ATP-binding</keyword>
<keyword evidence="2" id="KW-0547">Nucleotide-binding</keyword>
<evidence type="ECO:0000313" key="7">
    <source>
        <dbReference type="Proteomes" id="UP000054623"/>
    </source>
</evidence>
<dbReference type="GO" id="GO:0016887">
    <property type="term" value="F:ATP hydrolysis activity"/>
    <property type="evidence" value="ECO:0007669"/>
    <property type="project" value="InterPro"/>
</dbReference>
<sequence>MILEVRDLCFAYGKGSRLLKNVCFTLKKGEIFSILGPNGAGKSTLLNCMMNLLTPESGSIQVHGQPLAAMDVREIAKTIGYVPQTHSLVYDYSVRDFVVMGRTPYLAAFQQPGAQDYAMVDAALAQLGIARLSERPYTALSGGERQQVTIARTLVQRPQIIILDEPTSYLDYGNQIRVLQLIKSLAADGYSIIMTTHMPDHALRLGGKVGILDRGGQFSVGKTEEMLTTERLSDLYASDIRIVYVEELGRSICAAAQ</sequence>
<organism evidence="5">
    <name type="scientific">Desulfitobacterium hafniense</name>
    <name type="common">Desulfitobacterium frappieri</name>
    <dbReference type="NCBI Taxonomy" id="49338"/>
    <lineage>
        <taxon>Bacteria</taxon>
        <taxon>Bacillati</taxon>
        <taxon>Bacillota</taxon>
        <taxon>Clostridia</taxon>
        <taxon>Eubacteriales</taxon>
        <taxon>Desulfitobacteriaceae</taxon>
        <taxon>Desulfitobacterium</taxon>
    </lineage>
</organism>
<dbReference type="FunFam" id="3.40.50.300:FF:000134">
    <property type="entry name" value="Iron-enterobactin ABC transporter ATP-binding protein"/>
    <property type="match status" value="1"/>
</dbReference>
<dbReference type="InterPro" id="IPR003593">
    <property type="entry name" value="AAA+_ATPase"/>
</dbReference>
<accession>A0A098AUZ1</accession>
<dbReference type="GO" id="GO:0005524">
    <property type="term" value="F:ATP binding"/>
    <property type="evidence" value="ECO:0007669"/>
    <property type="project" value="UniProtKB-KW"/>
</dbReference>
<dbReference type="PANTHER" id="PTHR42734">
    <property type="entry name" value="METAL TRANSPORT SYSTEM ATP-BINDING PROTEIN TM_0124-RELATED"/>
    <property type="match status" value="1"/>
</dbReference>
<dbReference type="EMBL" id="LOCK01000021">
    <property type="protein sequence ID" value="KTE91644.1"/>
    <property type="molecule type" value="Genomic_DNA"/>
</dbReference>
<dbReference type="CDD" id="cd03214">
    <property type="entry name" value="ABC_Iron-Siderophores_B12_Hemin"/>
    <property type="match status" value="1"/>
</dbReference>
<proteinExistence type="predicted"/>
<dbReference type="RefSeq" id="WP_005810400.1">
    <property type="nucleotide sequence ID" value="NZ_CABKQQ010000025.1"/>
</dbReference>
<dbReference type="SUPFAM" id="SSF52540">
    <property type="entry name" value="P-loop containing nucleoside triphosphate hydrolases"/>
    <property type="match status" value="1"/>
</dbReference>
<evidence type="ECO:0000313" key="5">
    <source>
        <dbReference type="EMBL" id="CDX00358.1"/>
    </source>
</evidence>
<dbReference type="EMBL" id="LK996017">
    <property type="protein sequence ID" value="CDX00358.1"/>
    <property type="molecule type" value="Genomic_DNA"/>
</dbReference>
<dbReference type="InterPro" id="IPR050153">
    <property type="entry name" value="Metal_Ion_Import_ABC"/>
</dbReference>
<evidence type="ECO:0000256" key="2">
    <source>
        <dbReference type="ARBA" id="ARBA00022741"/>
    </source>
</evidence>
<protein>
    <submittedName>
        <fullName evidence="5">Fe(3+) dicitrate transport ATP-binding protein FecE</fullName>
    </submittedName>
    <submittedName>
        <fullName evidence="6">Iron ABC transporter ATP-binding protein</fullName>
    </submittedName>
</protein>
<dbReference type="OrthoDB" id="9799337at2"/>
<feature type="domain" description="ABC transporter" evidence="4">
    <location>
        <begin position="3"/>
        <end position="239"/>
    </location>
</feature>
<gene>
    <name evidence="6" type="ORF">AT727_21235</name>
    <name evidence="5" type="ORF">DPCES_0471</name>
</gene>
<dbReference type="SMART" id="SM00382">
    <property type="entry name" value="AAA"/>
    <property type="match status" value="1"/>
</dbReference>
<dbReference type="Pfam" id="PF00005">
    <property type="entry name" value="ABC_tran"/>
    <property type="match status" value="1"/>
</dbReference>
<keyword evidence="1" id="KW-0813">Transport</keyword>
<dbReference type="PANTHER" id="PTHR42734:SF19">
    <property type="entry name" value="IRON COMPOUNDS ABC TRANSPORTER, ATP-BINDING PROTEIN"/>
    <property type="match status" value="1"/>
</dbReference>